<keyword evidence="1" id="KW-0732">Signal</keyword>
<sequence>MRKILLIILSLIVSTQILAKDKYDPECKVSGFDNRTTCSVKEYGVYVYDKPTVLSSVAFGGVWTSADPENIGLTFSLGDISSLIESISFNVDGEIQNFKVSVDSTKTVHMGGSLWKSVSVVVLPKSYIDKILNTKNVKFRIVTVSKGYREGSFYSEKGQASEPVKTLTALMKKIKE</sequence>
<feature type="signal peptide" evidence="1">
    <location>
        <begin position="1"/>
        <end position="19"/>
    </location>
</feature>
<dbReference type="AlphaFoldDB" id="A0AA36NTU1"/>
<dbReference type="RefSeq" id="WP_023188277.1">
    <property type="nucleotide sequence ID" value="NZ_CBSD020000035.1"/>
</dbReference>
<evidence type="ECO:0000313" key="3">
    <source>
        <dbReference type="Proteomes" id="UP000019193"/>
    </source>
</evidence>
<dbReference type="Proteomes" id="UP000019193">
    <property type="component" value="Unassembled WGS sequence"/>
</dbReference>
<comment type="caution">
    <text evidence="2">The sequence shown here is derived from an EMBL/GenBank/DDBJ whole genome shotgun (WGS) entry which is preliminary data.</text>
</comment>
<evidence type="ECO:0000256" key="1">
    <source>
        <dbReference type="SAM" id="SignalP"/>
    </source>
</evidence>
<dbReference type="EMBL" id="CBSD020000035">
    <property type="protein sequence ID" value="CDG74746.1"/>
    <property type="molecule type" value="Genomic_DNA"/>
</dbReference>
<evidence type="ECO:0000313" key="2">
    <source>
        <dbReference type="EMBL" id="CDG74746.1"/>
    </source>
</evidence>
<proteinExistence type="predicted"/>
<name>A0AA36NTU1_ACINO</name>
<keyword evidence="3" id="KW-1185">Reference proteome</keyword>
<feature type="chain" id="PRO_5041294541" evidence="1">
    <location>
        <begin position="20"/>
        <end position="176"/>
    </location>
</feature>
<protein>
    <submittedName>
        <fullName evidence="2">Uncharacterized protein</fullName>
    </submittedName>
</protein>
<organism evidence="2 3">
    <name type="scientific">Acinetobacter nosocomialis 28F</name>
    <dbReference type="NCBI Taxonomy" id="1147131"/>
    <lineage>
        <taxon>Bacteria</taxon>
        <taxon>Pseudomonadati</taxon>
        <taxon>Pseudomonadota</taxon>
        <taxon>Gammaproteobacteria</taxon>
        <taxon>Moraxellales</taxon>
        <taxon>Moraxellaceae</taxon>
        <taxon>Acinetobacter</taxon>
        <taxon>Acinetobacter calcoaceticus/baumannii complex</taxon>
    </lineage>
</organism>
<accession>A0AA36NTU1</accession>
<reference evidence="2 3" key="1">
    <citation type="submission" date="2013-06" db="EMBL/GenBank/DDBJ databases">
        <title>Comparative analysis of genomes of multi-drug Acinetobacter sp. from Colombian Hospitals.</title>
        <authorList>
            <person name="Barreto-Hernandez E."/>
            <person name="Gonzalez E.B."/>
            <person name="Cepeda L.A."/>
            <person name="Valenzuela E.M."/>
            <person name="Falquet L."/>
            <person name="Reguero M.T."/>
            <person name="Mantilla R."/>
        </authorList>
    </citation>
    <scope>NUCLEOTIDE SEQUENCE [LARGE SCALE GENOMIC DNA]</scope>
    <source>
        <strain evidence="2 3">28F</strain>
    </source>
</reference>
<gene>
    <name evidence="2" type="ORF">ANICBIBUN_04692</name>
</gene>